<feature type="compositionally biased region" description="Low complexity" evidence="1">
    <location>
        <begin position="117"/>
        <end position="138"/>
    </location>
</feature>
<name>A0A5B9RAM1_9AGAM</name>
<sequence length="138" mass="14364">MIIFTLYKKMMMLNNLMCIDSNSLFFLLDFLSSVVGILDIKNYISIFCTTLGVLGVPIILLSGGKLLEHFVKGVITGSGIAVGKTATDKILKGSGTGGDGNKPTGSGNNKPTDSGASGSSDNINNTDSSFTTDSSSKV</sequence>
<feature type="transmembrane region" description="Helical" evidence="2">
    <location>
        <begin position="12"/>
        <end position="37"/>
    </location>
</feature>
<feature type="compositionally biased region" description="Polar residues" evidence="1">
    <location>
        <begin position="103"/>
        <end position="116"/>
    </location>
</feature>
<reference evidence="3" key="1">
    <citation type="journal article" date="2019" name="Genome Biol. Evol.">
        <title>Evidence of extensive intraspecific noncoding reshuffling in a 169-kb mitochondrial genome of a basidiomycetous fungus.</title>
        <authorList>
            <person name="Lee H.H."/>
            <person name="Ke H.M."/>
            <person name="Lin C.I."/>
            <person name="Lee T.J."/>
            <person name="Chung C.L."/>
            <person name="Tsai I.J."/>
        </authorList>
    </citation>
    <scope>NUCLEOTIDE SEQUENCE</scope>
    <source>
        <strain evidence="3">BCRC 35384</strain>
    </source>
</reference>
<dbReference type="AlphaFoldDB" id="A0A5B9RAM1"/>
<feature type="transmembrane region" description="Helical" evidence="2">
    <location>
        <begin position="43"/>
        <end position="62"/>
    </location>
</feature>
<gene>
    <name evidence="3" type="ORF">PPIT_000065</name>
</gene>
<keyword evidence="2" id="KW-0812">Transmembrane</keyword>
<reference evidence="3" key="2">
    <citation type="submission" date="2019-03" db="EMBL/GenBank/DDBJ databases">
        <authorList>
            <person name="Lee H.-H."/>
            <person name="Tsai I.J."/>
        </authorList>
    </citation>
    <scope>NUCLEOTIDE SEQUENCE</scope>
    <source>
        <strain evidence="3">BCRC 35384</strain>
    </source>
</reference>
<accession>A0A5B9RAM1</accession>
<evidence type="ECO:0000256" key="1">
    <source>
        <dbReference type="SAM" id="MobiDB-lite"/>
    </source>
</evidence>
<protein>
    <submittedName>
        <fullName evidence="3">Uncharacterized protein</fullName>
    </submittedName>
</protein>
<evidence type="ECO:0000256" key="2">
    <source>
        <dbReference type="SAM" id="Phobius"/>
    </source>
</evidence>
<dbReference type="EMBL" id="MK623257">
    <property type="protein sequence ID" value="QEG56946.1"/>
    <property type="molecule type" value="Genomic_DNA"/>
</dbReference>
<feature type="region of interest" description="Disordered" evidence="1">
    <location>
        <begin position="91"/>
        <end position="138"/>
    </location>
</feature>
<keyword evidence="2" id="KW-1133">Transmembrane helix</keyword>
<keyword evidence="3" id="KW-0496">Mitochondrion</keyword>
<organism evidence="3">
    <name type="scientific">Porodaedalea pini</name>
    <dbReference type="NCBI Taxonomy" id="108901"/>
    <lineage>
        <taxon>Eukaryota</taxon>
        <taxon>Fungi</taxon>
        <taxon>Dikarya</taxon>
        <taxon>Basidiomycota</taxon>
        <taxon>Agaricomycotina</taxon>
        <taxon>Agaricomycetes</taxon>
        <taxon>Hymenochaetales</taxon>
        <taxon>Hymenochaetaceae</taxon>
        <taxon>Porodaedalea</taxon>
    </lineage>
</organism>
<keyword evidence="2" id="KW-0472">Membrane</keyword>
<geneLocation type="mitochondrion" evidence="3"/>
<proteinExistence type="predicted"/>
<evidence type="ECO:0000313" key="3">
    <source>
        <dbReference type="EMBL" id="QEG56946.1"/>
    </source>
</evidence>